<dbReference type="Pfam" id="PF07703">
    <property type="entry name" value="A2M_BRD"/>
    <property type="match status" value="1"/>
</dbReference>
<evidence type="ECO:0000256" key="8">
    <source>
        <dbReference type="ARBA" id="ARBA00023180"/>
    </source>
</evidence>
<dbReference type="InterPro" id="IPR011626">
    <property type="entry name" value="Alpha-macroglobulin_TED"/>
</dbReference>
<dbReference type="Gene3D" id="2.60.40.1930">
    <property type="match status" value="2"/>
</dbReference>
<dbReference type="SMART" id="SM01419">
    <property type="entry name" value="Thiol-ester_cl"/>
    <property type="match status" value="1"/>
</dbReference>
<dbReference type="Pfam" id="PF00207">
    <property type="entry name" value="A2M"/>
    <property type="match status" value="1"/>
</dbReference>
<dbReference type="SMART" id="SM01361">
    <property type="entry name" value="A2M_recep"/>
    <property type="match status" value="1"/>
</dbReference>
<feature type="chain" id="PRO_5004308631" description="TEP1-F" evidence="13">
    <location>
        <begin position="25"/>
        <end position="1494"/>
    </location>
</feature>
<dbReference type="GO" id="GO:0005615">
    <property type="term" value="C:extracellular space"/>
    <property type="evidence" value="ECO:0007669"/>
    <property type="project" value="InterPro"/>
</dbReference>
<evidence type="ECO:0000256" key="13">
    <source>
        <dbReference type="SAM" id="SignalP"/>
    </source>
</evidence>
<comment type="function">
    <text evidence="9">Binds covalently through a thioester bond to the pathogen surface resulting in pathogen clearance.</text>
</comment>
<name>Q8IT76_ORNMO</name>
<dbReference type="CDD" id="cd02897">
    <property type="entry name" value="A2M_2"/>
    <property type="match status" value="1"/>
</dbReference>
<dbReference type="Pfam" id="PF17789">
    <property type="entry name" value="MG4"/>
    <property type="match status" value="1"/>
</dbReference>
<dbReference type="InterPro" id="IPR002890">
    <property type="entry name" value="MG2"/>
</dbReference>
<organism evidence="17">
    <name type="scientific">Ornithodoros moubata</name>
    <name type="common">Soft tick</name>
    <name type="synonym">Argasid tick</name>
    <dbReference type="NCBI Taxonomy" id="6938"/>
    <lineage>
        <taxon>Eukaryota</taxon>
        <taxon>Metazoa</taxon>
        <taxon>Ecdysozoa</taxon>
        <taxon>Arthropoda</taxon>
        <taxon>Chelicerata</taxon>
        <taxon>Arachnida</taxon>
        <taxon>Acari</taxon>
        <taxon>Parasitiformes</taxon>
        <taxon>Ixodida</taxon>
        <taxon>Ixodoidea</taxon>
        <taxon>Argasidae</taxon>
        <taxon>Ornithodorinae</taxon>
        <taxon>Ornithodoros</taxon>
    </lineage>
</organism>
<dbReference type="InterPro" id="IPR041813">
    <property type="entry name" value="A2M_TED"/>
</dbReference>
<keyword evidence="8" id="KW-0325">Glycoprotein</keyword>
<feature type="domain" description="Alpha-2-macroglobulin bait region" evidence="14">
    <location>
        <begin position="462"/>
        <end position="637"/>
    </location>
</feature>
<sequence length="1494" mass="165072">MARNPAIICLLISCLLASSHLAQSGYIFTAPKVLRSHRPAVFRLTLTDVGVDGQVSVRLLNYNNESLVLAHQVYDIKQGELEQTLNFDVPEYSGSSAKIEVSGTFGEYMFSGKKEIDFQKSKDHILIQTDKALYKPGQKVQLRVLPVTSDLTPVTDAVAEIYVSSPSEARIAQWKNVTFERGIVQFDFKLTEEPELGLWQIVVELPSQTVRQHFEVNEYVLPKFEVTVTPPSYLLANAKEIVWKICATYTFGQPVEGTLLANVTYEKYHWETESFPYVEHEGPINGCFDFVVNTTALRFNENYQVYKRLQLFAQVNETGTGITLNKTSYISRTSNPLELKFIAEEHGNNYFKPLMPYYGTLLVKKPDGVPLPGELIQLCLLTQSEIIKTLWWRTDRRLSCKNYTSDALGLVKFTLPPLQTTVVTVSVEATAVNYEAEKYDTYGTRINQPKTPSTCKRGTRQQQLCPNQPSKDPLSCTSNYKVQLLYTADPDADYLFHYQIVSRGQILTDGTIPGKFTASEAVPAVVDDSYLQEEVRNESLPSNVAENVSNVGSLEIELAPDSRYVPLAKLLVFYVRPDGEVIADSQEFEVEKCLKNNVTFRFGSESVQPATSAAIHLTGSPLSFCGVGVVDKSVHLLKDDNQLTKAKVYDLLKRLDINRYTWPRQSSYDYCRRKSSSTGPRYARRVIWPGPRTSNVEYVDSITAFDESGVIVLSDLTLETRPCREAIYDRPPSAFAAPASGPAGLFGPPAPSPPRMSIPSPVRPVAESFDAALPGAPGPAGVPAKSAVEVRTYFPETWLWELKELDEHGNLDFKEKIPHTVTEWVGSAVCINNQDGIGVSDPARIKAFQPFFASFSLPYSVIRGEVFPVTLSVFNYLDKCLPVELTLAESEDFEFLEERTKTLCVCGSKVVEKFSVKPKTIGEVNVTVFAVGSENSEVCGDKPVEKVVAKDAVTQPLLVEAEGFPKEETRSVFICSQGEAGEKPQFELALPEDVVEGSARAYVAVSGDIMGPAIKNLDSLVQVPTGCGEQNMVKFTPNVYVLDYLKATGKQDADIEKKAVENLKTGYQRQQKYRHSDGSYSAFGTNDRQGSLFLTAFVIRSFKQAERYIPIDEKMLQQSVNWVLNKQIPVNGCFNNVGRVLSSGLKGKVNESNPGPLTAYVLAALLEGGLAHSNLTEGALHCIDAQKNPSPHNLALSVYATALAGQDVSAKLEALESLAVHDGALTHWRNGGASADVETAAYAVLTYVKLGGQENLNKAQPIIKWMATKRNSRGGFSSTQDTVLGLQALSAFSSQLSKDPVDLAVKVSGEQVEESYDLKEDSKLVLQQRKVVNLPNTLTGETTGTGCALISTTLKYNVHTAPTSQGFELAVTPVLDPTCTSALLRVCTKFDGEQPSNMAVVELKLVSGYTISDDDIKEIYQKADVALKRHEIDRNQVNFYFEEVTSEEKCFEVTVHKEFEVVDAKPATVKVYDYYQLENAKSVSYSLTGCESPQ</sequence>
<dbReference type="Gene3D" id="2.60.40.690">
    <property type="entry name" value="Alpha-macroglobulin, receptor-binding domain"/>
    <property type="match status" value="1"/>
</dbReference>
<dbReference type="Pfam" id="PF01835">
    <property type="entry name" value="MG2"/>
    <property type="match status" value="1"/>
</dbReference>
<reference evidence="17" key="1">
    <citation type="journal article" date="2003" name="Insect Biochem. Mol. Biol.">
        <title>Molecular cloning, structure and bait region splice variants of alpha2-macroglobulin from the soft tick Ornithodoros moubata.</title>
        <authorList>
            <person name="Saravanan T."/>
            <person name="Weise C."/>
            <person name="Sojka D."/>
            <person name="Kopacek P."/>
        </authorList>
    </citation>
    <scope>NUCLEOTIDE SEQUENCE</scope>
</reference>
<evidence type="ECO:0000256" key="7">
    <source>
        <dbReference type="ARBA" id="ARBA00023157"/>
    </source>
</evidence>
<comment type="subunit">
    <text evidence="10">Heterodimer of a TEP1-N chain and an TEP1-C chain non-covalently linked. Forms a complex composed of TEP1-N and TEP1-C heterodimer, LRIM1 and APL1C; the interaction stabilizes TEP1-N and TEP1-C heterodimer, prevents its binding to tissues while circulating in the hemolymph and protects the thioester bond from hydrolysis. Mature TEP1 and to a lesser extent full-length TEP1 interact with SPCLIP1; the interaction is induced by microbial infection.</text>
</comment>
<feature type="domain" description="Alpha-macroglobulin receptor-binding" evidence="16">
    <location>
        <begin position="1396"/>
        <end position="1485"/>
    </location>
</feature>
<evidence type="ECO:0000256" key="12">
    <source>
        <dbReference type="SAM" id="MobiDB-lite"/>
    </source>
</evidence>
<evidence type="ECO:0000256" key="5">
    <source>
        <dbReference type="ARBA" id="ARBA00022729"/>
    </source>
</evidence>
<keyword evidence="7" id="KW-1015">Disulfide bond</keyword>
<dbReference type="InterPro" id="IPR008930">
    <property type="entry name" value="Terpenoid_cyclase/PrenylTrfase"/>
</dbReference>
<dbReference type="InterPro" id="IPR047565">
    <property type="entry name" value="Alpha-macroglob_thiol-ester_cl"/>
</dbReference>
<feature type="region of interest" description="Disordered" evidence="12">
    <location>
        <begin position="450"/>
        <end position="470"/>
    </location>
</feature>
<comment type="subcellular location">
    <subcellularLocation>
        <location evidence="1">Secreted</location>
    </subcellularLocation>
</comment>
<dbReference type="InterPro" id="IPR009048">
    <property type="entry name" value="A-macroglobulin_rcpt-bd"/>
</dbReference>
<dbReference type="SMART" id="SM01359">
    <property type="entry name" value="A2M_N_2"/>
    <property type="match status" value="1"/>
</dbReference>
<protein>
    <recommendedName>
        <fullName evidence="11">TEP1-F</fullName>
    </recommendedName>
</protein>
<evidence type="ECO:0000256" key="4">
    <source>
        <dbReference type="ARBA" id="ARBA00022690"/>
    </source>
</evidence>
<dbReference type="InterPro" id="IPR019742">
    <property type="entry name" value="MacrogloblnA2_CS"/>
</dbReference>
<feature type="domain" description="Alpha-2-macroglobulin" evidence="15">
    <location>
        <begin position="797"/>
        <end position="887"/>
    </location>
</feature>
<dbReference type="InterPro" id="IPR041555">
    <property type="entry name" value="MG3"/>
</dbReference>
<dbReference type="Pfam" id="PF07678">
    <property type="entry name" value="TED_complement"/>
    <property type="match status" value="1"/>
</dbReference>
<dbReference type="Pfam" id="PF07677">
    <property type="entry name" value="A2M_recep"/>
    <property type="match status" value="1"/>
</dbReference>
<dbReference type="Gene3D" id="6.20.50.160">
    <property type="match status" value="1"/>
</dbReference>
<evidence type="ECO:0000256" key="2">
    <source>
        <dbReference type="ARBA" id="ARBA00010952"/>
    </source>
</evidence>
<dbReference type="Gene3D" id="2.20.130.20">
    <property type="match status" value="1"/>
</dbReference>
<evidence type="ECO:0000256" key="11">
    <source>
        <dbReference type="ARBA" id="ARBA00078071"/>
    </source>
</evidence>
<dbReference type="GO" id="GO:0004867">
    <property type="term" value="F:serine-type endopeptidase inhibitor activity"/>
    <property type="evidence" value="ECO:0007669"/>
    <property type="project" value="UniProtKB-KW"/>
</dbReference>
<accession>Q8IT76</accession>
<keyword evidence="3" id="KW-0964">Secreted</keyword>
<dbReference type="SUPFAM" id="SSF49410">
    <property type="entry name" value="Alpha-macroglobulin receptor domain"/>
    <property type="match status" value="1"/>
</dbReference>
<dbReference type="InterPro" id="IPR036595">
    <property type="entry name" value="A-macroglobulin_rcpt-bd_sf"/>
</dbReference>
<dbReference type="FunFam" id="2.60.40.1930:FF:000001">
    <property type="entry name" value="CD109 isoform 3"/>
    <property type="match status" value="1"/>
</dbReference>
<dbReference type="InterPro" id="IPR040839">
    <property type="entry name" value="MG4"/>
</dbReference>
<dbReference type="PANTHER" id="PTHR11412">
    <property type="entry name" value="MACROGLOBULIN / COMPLEMENT"/>
    <property type="match status" value="1"/>
</dbReference>
<dbReference type="PANTHER" id="PTHR11412:SF171">
    <property type="entry name" value="PREGNANCY ZONE PROTEIN-LIKE PROTEIN"/>
    <property type="match status" value="1"/>
</dbReference>
<dbReference type="Gene3D" id="1.50.10.20">
    <property type="match status" value="1"/>
</dbReference>
<proteinExistence type="evidence at transcript level"/>
<dbReference type="Gene3D" id="2.60.120.1540">
    <property type="match status" value="1"/>
</dbReference>
<dbReference type="SUPFAM" id="SSF48239">
    <property type="entry name" value="Terpenoid cyclases/Protein prenyltransferases"/>
    <property type="match status" value="1"/>
</dbReference>
<keyword evidence="4" id="KW-0646">Protease inhibitor</keyword>
<comment type="similarity">
    <text evidence="2">Belongs to the protease inhibitor I39 (alpha-2-macroglobulin) family.</text>
</comment>
<evidence type="ECO:0000259" key="15">
    <source>
        <dbReference type="SMART" id="SM01360"/>
    </source>
</evidence>
<dbReference type="EMBL" id="AF538967">
    <property type="protein sequence ID" value="AAN10129.1"/>
    <property type="molecule type" value="mRNA"/>
</dbReference>
<evidence type="ECO:0000256" key="10">
    <source>
        <dbReference type="ARBA" id="ARBA00063781"/>
    </source>
</evidence>
<dbReference type="Pfam" id="PF17791">
    <property type="entry name" value="MG3"/>
    <property type="match status" value="1"/>
</dbReference>
<dbReference type="InterPro" id="IPR013783">
    <property type="entry name" value="Ig-like_fold"/>
</dbReference>
<keyword evidence="6" id="KW-0722">Serine protease inhibitor</keyword>
<dbReference type="SUPFAM" id="SSF81296">
    <property type="entry name" value="E set domains"/>
    <property type="match status" value="1"/>
</dbReference>
<evidence type="ECO:0000256" key="3">
    <source>
        <dbReference type="ARBA" id="ARBA00022525"/>
    </source>
</evidence>
<feature type="signal peptide" evidence="13">
    <location>
        <begin position="1"/>
        <end position="24"/>
    </location>
</feature>
<dbReference type="InterPro" id="IPR050473">
    <property type="entry name" value="A2M/Complement_sys"/>
</dbReference>
<keyword evidence="5 13" id="KW-0732">Signal</keyword>
<evidence type="ECO:0000259" key="16">
    <source>
        <dbReference type="SMART" id="SM01361"/>
    </source>
</evidence>
<dbReference type="InterPro" id="IPR011625">
    <property type="entry name" value="A2M_N_BRD"/>
</dbReference>
<dbReference type="SMART" id="SM01360">
    <property type="entry name" value="A2M"/>
    <property type="match status" value="1"/>
</dbReference>
<dbReference type="Gene3D" id="2.60.40.10">
    <property type="entry name" value="Immunoglobulins"/>
    <property type="match status" value="2"/>
</dbReference>
<evidence type="ECO:0000256" key="6">
    <source>
        <dbReference type="ARBA" id="ARBA00022900"/>
    </source>
</evidence>
<evidence type="ECO:0000256" key="1">
    <source>
        <dbReference type="ARBA" id="ARBA00004613"/>
    </source>
</evidence>
<evidence type="ECO:0000313" key="17">
    <source>
        <dbReference type="EMBL" id="AAN10129.1"/>
    </source>
</evidence>
<dbReference type="Gene3D" id="2.60.40.1940">
    <property type="match status" value="1"/>
</dbReference>
<evidence type="ECO:0000259" key="14">
    <source>
        <dbReference type="SMART" id="SM01359"/>
    </source>
</evidence>
<dbReference type="InterPro" id="IPR001599">
    <property type="entry name" value="Macroglobln_a2"/>
</dbReference>
<dbReference type="InterPro" id="IPR014756">
    <property type="entry name" value="Ig_E-set"/>
</dbReference>
<evidence type="ECO:0000256" key="9">
    <source>
        <dbReference type="ARBA" id="ARBA00057615"/>
    </source>
</evidence>
<dbReference type="PROSITE" id="PS00477">
    <property type="entry name" value="ALPHA_2_MACROGLOBULIN"/>
    <property type="match status" value="1"/>
</dbReference>